<dbReference type="Pfam" id="PF00169">
    <property type="entry name" value="PH"/>
    <property type="match status" value="1"/>
</dbReference>
<keyword evidence="5 18" id="KW-0723">Serine/threonine-protein kinase</keyword>
<dbReference type="SMART" id="SM00233">
    <property type="entry name" value="PH"/>
    <property type="match status" value="1"/>
</dbReference>
<dbReference type="PROSITE" id="PS50011">
    <property type="entry name" value="PROTEIN_KINASE_DOM"/>
    <property type="match status" value="1"/>
</dbReference>
<dbReference type="InterPro" id="IPR008271">
    <property type="entry name" value="Ser/Thr_kinase_AS"/>
</dbReference>
<dbReference type="GO" id="GO:0004674">
    <property type="term" value="F:protein serine/threonine kinase activity"/>
    <property type="evidence" value="ECO:0007669"/>
    <property type="project" value="UniProtKB-KW"/>
</dbReference>
<feature type="domain" description="CNH" evidence="25">
    <location>
        <begin position="1617"/>
        <end position="1907"/>
    </location>
</feature>
<dbReference type="PROSITE" id="PS00108">
    <property type="entry name" value="PROTEIN_KINASE_ST"/>
    <property type="match status" value="1"/>
</dbReference>
<dbReference type="PROSITE" id="PS50081">
    <property type="entry name" value="ZF_DAG_PE_2"/>
    <property type="match status" value="1"/>
</dbReference>
<reference evidence="27" key="1">
    <citation type="submission" date="2019-03" db="EMBL/GenBank/DDBJ databases">
        <title>Genome sequencing and reference-guided assembly of Black Bengal Goat (Capra hircus).</title>
        <authorList>
            <person name="Siddiki A.Z."/>
            <person name="Baten A."/>
            <person name="Billah M."/>
            <person name="Alam M.A.U."/>
            <person name="Shawrob K.S.M."/>
            <person name="Saha S."/>
            <person name="Chowdhury M."/>
            <person name="Rahman A.H."/>
            <person name="Stear M."/>
            <person name="Miah G."/>
            <person name="Das G.B."/>
            <person name="Hossain M.M."/>
            <person name="Kumkum M."/>
            <person name="Islam M.S."/>
            <person name="Mollah A.M."/>
            <person name="Ahsan A."/>
            <person name="Tusar F."/>
            <person name="Khan M.K.I."/>
        </authorList>
    </citation>
    <scope>NUCLEOTIDE SEQUENCE [LARGE SCALE GENOMIC DNA]</scope>
</reference>
<feature type="domain" description="AGC-kinase C-terminal" evidence="26">
    <location>
        <begin position="360"/>
        <end position="431"/>
    </location>
</feature>
<dbReference type="InterPro" id="IPR011009">
    <property type="entry name" value="Kinase-like_dom_sf"/>
</dbReference>
<evidence type="ECO:0000259" key="24">
    <source>
        <dbReference type="PROSITE" id="PS50081"/>
    </source>
</evidence>
<feature type="coiled-coil region" evidence="20">
    <location>
        <begin position="1078"/>
        <end position="1221"/>
    </location>
</feature>
<dbReference type="SMART" id="SM00133">
    <property type="entry name" value="S_TK_X"/>
    <property type="match status" value="1"/>
</dbReference>
<accession>A0A8C2RJU5</accession>
<dbReference type="PROSITE" id="PS51285">
    <property type="entry name" value="AGC_KINASE_CTER"/>
    <property type="match status" value="1"/>
</dbReference>
<evidence type="ECO:0000256" key="19">
    <source>
        <dbReference type="PROSITE-ProRule" id="PRU10141"/>
    </source>
</evidence>
<dbReference type="InterPro" id="IPR000961">
    <property type="entry name" value="AGC-kinase_C"/>
</dbReference>
<evidence type="ECO:0000256" key="11">
    <source>
        <dbReference type="ARBA" id="ARBA00022777"/>
    </source>
</evidence>
<keyword evidence="9 18" id="KW-0547">Nucleotide-binding</keyword>
<dbReference type="PROSITE" id="PS50003">
    <property type="entry name" value="PH_DOMAIN"/>
    <property type="match status" value="1"/>
</dbReference>
<keyword evidence="10" id="KW-0863">Zinc-finger</keyword>
<feature type="compositionally biased region" description="Basic and acidic residues" evidence="21">
    <location>
        <begin position="1348"/>
        <end position="1360"/>
    </location>
</feature>
<dbReference type="CDD" id="cd20814">
    <property type="entry name" value="CRIK"/>
    <property type="match status" value="1"/>
</dbReference>
<feature type="domain" description="PH" evidence="22">
    <location>
        <begin position="1452"/>
        <end position="1572"/>
    </location>
</feature>
<evidence type="ECO:0000256" key="5">
    <source>
        <dbReference type="ARBA" id="ARBA00022527"/>
    </source>
</evidence>
<evidence type="ECO:0000256" key="12">
    <source>
        <dbReference type="ARBA" id="ARBA00022833"/>
    </source>
</evidence>
<dbReference type="Gene3D" id="1.10.510.10">
    <property type="entry name" value="Transferase(Phosphotransferase) domain 1"/>
    <property type="match status" value="1"/>
</dbReference>
<evidence type="ECO:0000256" key="3">
    <source>
        <dbReference type="ARBA" id="ARBA00012513"/>
    </source>
</evidence>
<dbReference type="InterPro" id="IPR001180">
    <property type="entry name" value="CNH_dom"/>
</dbReference>
<dbReference type="PROSITE" id="PS00107">
    <property type="entry name" value="PROTEIN_KINASE_ATP"/>
    <property type="match status" value="1"/>
</dbReference>
<evidence type="ECO:0000256" key="17">
    <source>
        <dbReference type="ARBA" id="ARBA00071964"/>
    </source>
</evidence>
<reference evidence="27" key="2">
    <citation type="submission" date="2025-08" db="UniProtKB">
        <authorList>
            <consortium name="Ensembl"/>
        </authorList>
    </citation>
    <scope>IDENTIFICATION</scope>
</reference>
<dbReference type="Pfam" id="PF00069">
    <property type="entry name" value="Pkinase"/>
    <property type="match status" value="1"/>
</dbReference>
<feature type="region of interest" description="Disordered" evidence="21">
    <location>
        <begin position="1298"/>
        <end position="1320"/>
    </location>
</feature>
<evidence type="ECO:0000256" key="1">
    <source>
        <dbReference type="ARBA" id="ARBA00004496"/>
    </source>
</evidence>
<comment type="subcellular location">
    <subcellularLocation>
        <location evidence="1 18">Cytoplasm</location>
    </subcellularLocation>
</comment>
<feature type="domain" description="Protein kinase" evidence="23">
    <location>
        <begin position="97"/>
        <end position="359"/>
    </location>
</feature>
<comment type="function">
    <text evidence="18">Plays a role in cytokinesis. Displays serine/threonine protein kinase activity.</text>
</comment>
<evidence type="ECO:0000259" key="26">
    <source>
        <dbReference type="PROSITE" id="PS51285"/>
    </source>
</evidence>
<dbReference type="Gene3D" id="3.30.200.20">
    <property type="entry name" value="Phosphorylase Kinase, domain 1"/>
    <property type="match status" value="1"/>
</dbReference>
<dbReference type="InterPro" id="IPR046349">
    <property type="entry name" value="C1-like_sf"/>
</dbReference>
<dbReference type="SMART" id="SM00036">
    <property type="entry name" value="CNH"/>
    <property type="match status" value="1"/>
</dbReference>
<evidence type="ECO:0000256" key="20">
    <source>
        <dbReference type="SAM" id="Coils"/>
    </source>
</evidence>
<dbReference type="SMART" id="SM00109">
    <property type="entry name" value="C1"/>
    <property type="match status" value="1"/>
</dbReference>
<dbReference type="FunFam" id="1.10.510.10:FF:000234">
    <property type="entry name" value="Citron rho-interacting serine/threonine kinase"/>
    <property type="match status" value="1"/>
</dbReference>
<dbReference type="EC" id="2.7.11.1" evidence="3 18"/>
<feature type="compositionally biased region" description="Low complexity" evidence="21">
    <location>
        <begin position="1336"/>
        <end position="1346"/>
    </location>
</feature>
<feature type="region of interest" description="Disordered" evidence="21">
    <location>
        <begin position="1333"/>
        <end position="1360"/>
    </location>
</feature>
<proteinExistence type="inferred from homology"/>
<dbReference type="Ensembl" id="ENSCHIT00010042617.1">
    <property type="protein sequence ID" value="ENSCHIP00010030232.1"/>
    <property type="gene ID" value="ENSCHIG00010021492.1"/>
</dbReference>
<keyword evidence="6" id="KW-0597">Phosphoprotein</keyword>
<feature type="compositionally biased region" description="Basic and acidic residues" evidence="21">
    <location>
        <begin position="1973"/>
        <end position="2028"/>
    </location>
</feature>
<dbReference type="Gene3D" id="2.30.29.30">
    <property type="entry name" value="Pleckstrin-homology domain (PH domain)/Phosphotyrosine-binding domain (PTB)"/>
    <property type="match status" value="1"/>
</dbReference>
<dbReference type="PROSITE" id="PS50219">
    <property type="entry name" value="CNH"/>
    <property type="match status" value="1"/>
</dbReference>
<dbReference type="GO" id="GO:0000281">
    <property type="term" value="P:mitotic cytokinesis"/>
    <property type="evidence" value="ECO:0007669"/>
    <property type="project" value="UniProtKB-UniRule"/>
</dbReference>
<dbReference type="SUPFAM" id="SSF50729">
    <property type="entry name" value="PH domain-like"/>
    <property type="match status" value="1"/>
</dbReference>
<feature type="domain" description="Phorbol-ester/DAG-type" evidence="24">
    <location>
        <begin position="1371"/>
        <end position="1420"/>
    </location>
</feature>
<evidence type="ECO:0000256" key="15">
    <source>
        <dbReference type="ARBA" id="ARBA00047899"/>
    </source>
</evidence>
<evidence type="ECO:0000259" key="25">
    <source>
        <dbReference type="PROSITE" id="PS50219"/>
    </source>
</evidence>
<keyword evidence="13 18" id="KW-0067">ATP-binding</keyword>
<organism evidence="27">
    <name type="scientific">Capra hircus</name>
    <name type="common">Goat</name>
    <dbReference type="NCBI Taxonomy" id="9925"/>
    <lineage>
        <taxon>Eukaryota</taxon>
        <taxon>Metazoa</taxon>
        <taxon>Chordata</taxon>
        <taxon>Craniata</taxon>
        <taxon>Vertebrata</taxon>
        <taxon>Euteleostomi</taxon>
        <taxon>Mammalia</taxon>
        <taxon>Eutheria</taxon>
        <taxon>Laurasiatheria</taxon>
        <taxon>Artiodactyla</taxon>
        <taxon>Ruminantia</taxon>
        <taxon>Pecora</taxon>
        <taxon>Bovidae</taxon>
        <taxon>Caprinae</taxon>
        <taxon>Capra</taxon>
    </lineage>
</organism>
<evidence type="ECO:0000256" key="9">
    <source>
        <dbReference type="ARBA" id="ARBA00022741"/>
    </source>
</evidence>
<comment type="similarity">
    <text evidence="2 18">Belongs to the protein kinase superfamily. AGC Ser/Thr protein kinase family.</text>
</comment>
<dbReference type="InterPro" id="IPR017405">
    <property type="entry name" value="Citron_Rho-interacting_kinase"/>
</dbReference>
<dbReference type="GO" id="GO:0008270">
    <property type="term" value="F:zinc ion binding"/>
    <property type="evidence" value="ECO:0007669"/>
    <property type="project" value="UniProtKB-KW"/>
</dbReference>
<dbReference type="Pfam" id="PF00433">
    <property type="entry name" value="Pkinase_C"/>
    <property type="match status" value="1"/>
</dbReference>
<dbReference type="FunFam" id="2.30.29.30:FF:000081">
    <property type="entry name" value="Citron rho-interacting serine/threonine kinase"/>
    <property type="match status" value="1"/>
</dbReference>
<evidence type="ECO:0000259" key="22">
    <source>
        <dbReference type="PROSITE" id="PS50003"/>
    </source>
</evidence>
<feature type="coiled-coil region" evidence="20">
    <location>
        <begin position="453"/>
        <end position="586"/>
    </location>
</feature>
<evidence type="ECO:0000256" key="8">
    <source>
        <dbReference type="ARBA" id="ARBA00022723"/>
    </source>
</evidence>
<protein>
    <recommendedName>
        <fullName evidence="17 18">Citron Rho-interacting kinase</fullName>
        <ecNumber evidence="3 18">2.7.11.1</ecNumber>
    </recommendedName>
</protein>
<dbReference type="PANTHER" id="PTHR22988">
    <property type="entry name" value="MYOTONIC DYSTROPHY S/T KINASE-RELATED"/>
    <property type="match status" value="1"/>
</dbReference>
<dbReference type="InterPro" id="IPR017892">
    <property type="entry name" value="Pkinase_C"/>
</dbReference>
<keyword evidence="8 18" id="KW-0479">Metal-binding</keyword>
<dbReference type="InterPro" id="IPR001849">
    <property type="entry name" value="PH_domain"/>
</dbReference>
<keyword evidence="7 18" id="KW-0808">Transferase</keyword>
<dbReference type="InterPro" id="IPR050839">
    <property type="entry name" value="Rho-assoc_Ser/Thr_Kinase"/>
</dbReference>
<dbReference type="InterPro" id="IPR000719">
    <property type="entry name" value="Prot_kinase_dom"/>
</dbReference>
<dbReference type="Gene3D" id="3.30.60.20">
    <property type="match status" value="1"/>
</dbReference>
<dbReference type="InterPro" id="IPR017441">
    <property type="entry name" value="Protein_kinase_ATP_BS"/>
</dbReference>
<dbReference type="FunFam" id="3.30.200.20:FF:000224">
    <property type="entry name" value="Citron rho-interacting serine/threonine kinase"/>
    <property type="match status" value="1"/>
</dbReference>
<evidence type="ECO:0000256" key="7">
    <source>
        <dbReference type="ARBA" id="ARBA00022679"/>
    </source>
</evidence>
<dbReference type="CDD" id="cd05601">
    <property type="entry name" value="STKc_CRIK"/>
    <property type="match status" value="1"/>
</dbReference>
<evidence type="ECO:0000259" key="23">
    <source>
        <dbReference type="PROSITE" id="PS50011"/>
    </source>
</evidence>
<evidence type="ECO:0000256" key="6">
    <source>
        <dbReference type="ARBA" id="ARBA00022553"/>
    </source>
</evidence>
<evidence type="ECO:0000256" key="10">
    <source>
        <dbReference type="ARBA" id="ARBA00022771"/>
    </source>
</evidence>
<comment type="catalytic activity">
    <reaction evidence="15 18">
        <text>L-threonyl-[protein] + ATP = O-phospho-L-threonyl-[protein] + ADP + H(+)</text>
        <dbReference type="Rhea" id="RHEA:46608"/>
        <dbReference type="Rhea" id="RHEA-COMP:11060"/>
        <dbReference type="Rhea" id="RHEA-COMP:11605"/>
        <dbReference type="ChEBI" id="CHEBI:15378"/>
        <dbReference type="ChEBI" id="CHEBI:30013"/>
        <dbReference type="ChEBI" id="CHEBI:30616"/>
        <dbReference type="ChEBI" id="CHEBI:61977"/>
        <dbReference type="ChEBI" id="CHEBI:456216"/>
        <dbReference type="EC" id="2.7.11.1"/>
    </reaction>
</comment>
<feature type="region of interest" description="Disordered" evidence="21">
    <location>
        <begin position="1930"/>
        <end position="2036"/>
    </location>
</feature>
<dbReference type="InterPro" id="IPR037708">
    <property type="entry name" value="CRIK_dom"/>
</dbReference>
<keyword evidence="4 18" id="KW-0963">Cytoplasm</keyword>
<dbReference type="SUPFAM" id="SSF57889">
    <property type="entry name" value="Cysteine-rich domain"/>
    <property type="match status" value="1"/>
</dbReference>
<dbReference type="FunFam" id="3.30.60.20:FF:000018">
    <property type="entry name" value="Citron rho-interacting serine/threonine kinase"/>
    <property type="match status" value="1"/>
</dbReference>
<dbReference type="SUPFAM" id="SSF56112">
    <property type="entry name" value="Protein kinase-like (PK-like)"/>
    <property type="match status" value="1"/>
</dbReference>
<dbReference type="Gene3D" id="1.20.5.170">
    <property type="match status" value="1"/>
</dbReference>
<feature type="coiled-coil region" evidence="20">
    <location>
        <begin position="613"/>
        <end position="1028"/>
    </location>
</feature>
<dbReference type="SMART" id="SM00220">
    <property type="entry name" value="S_TKc"/>
    <property type="match status" value="1"/>
</dbReference>
<dbReference type="Pfam" id="PF00780">
    <property type="entry name" value="CNH"/>
    <property type="match status" value="1"/>
</dbReference>
<evidence type="ECO:0000256" key="14">
    <source>
        <dbReference type="ARBA" id="ARBA00023054"/>
    </source>
</evidence>
<dbReference type="InterPro" id="IPR002219">
    <property type="entry name" value="PKC_DAG/PE"/>
</dbReference>
<dbReference type="InterPro" id="IPR011993">
    <property type="entry name" value="PH-like_dom_sf"/>
</dbReference>
<evidence type="ECO:0000256" key="4">
    <source>
        <dbReference type="ARBA" id="ARBA00022490"/>
    </source>
</evidence>
<dbReference type="GO" id="GO:0005737">
    <property type="term" value="C:cytoplasm"/>
    <property type="evidence" value="ECO:0007669"/>
    <property type="project" value="UniProtKB-SubCell"/>
</dbReference>
<sequence length="2066" mass="236117">MLKFKYGARNLLDADAIESIASRASRLNLFFQGKPPSMTQQQMSLLSREAILDALFVLFKECSQPALMKIKHVSNFVQKYSDIIAELQELQPSVKDFEVRSVIGCGHFAEVQVVREKATGDVYAMKVMKKKALLAQEQVSYFEEEQNILSRSTSPWIPQLQYAFQDKNNLYLVMEYQPGGDLLSLLNRYEDQLDENMIQFYLAELILAVHSVHQMGYVHRDIKPENILIDRTGHIKLVDFGSAAKMNSNKMVNAKLPVGTPDYMAPEVLTVMNGDGKGAYSLDCDWWSVGVIAYEMVYGRCPFTEGTSAKTFNNIMNFQRFLKFPDDPKVSSELIDLIQSLLCGQKERLKFEGLCCPFVINTHWVTLINQTPPPFVPTLKSDDDTSNFDEPEKNSWVSSSPCQLNPSGFSGEELPFVGFSYSKALGILGRSDLDSPAKTSSMEKKLLIKSKELQDSQDKCHKMEQEMTRLHRRVSEVEAVLSQKEVELKASETQRSLLEQDLDLATYITECSSLKRSLEQARMEVSQEDDKALQLLHDIREEQSRKLQEIKEQEYQAQVEEMRLMMSQLEEDLVSARRRSDLYESELRESRLAAEEFKRKATECQHKLMKVINAEQQLKIQELQEKLEKAVKASTEATELLQNIRQAKERAERELEKLHNREDSSEGIKKKLVEAEERRHSLENKVKRLETMERRENRLKDDIQTKSQQIQQMADKILELEEKHREAQVSAQHLEVHLKQKEQHYEEKIKVLDNQIKKDLADKETLENLMQRHEEEAHEKGKILSEQKAMINAMDSKIRSLEQRIVELSEANKLAANSSLFTQRNMKAQEEMISELRQQKFYLETQAGKLEAQNRKLEEQLEKISHQDHSDKNRLLELETRLREVSLEHEEQKLELKRQLTELQLSLQERESQLTALQAARAALESQLRQAKTELEETTAEAEEEIQALTAHRDEIQRKFDALRNSCTVITDLEEQLNQLTEDNAELNNQNFYLSKQLDEASGANDEIVQLRSEVDHLRREITEREMQLTSQKQVRTMNSVRDLGKPGAPLDSGALNDELLEKERQWEAWRSVLGDEKSQFECRVRELQRMLDTEKQSRARADQRITESRQVVELAVKEHKAEILALQQALKEQKLKAESLSDKLNDLEKKHAMLEMNARSLQQKLETERELKQRLLEEQAKLQQQMDLQKNHIFRLTQGLQEALDRADLLKTERSDLEYQLENIQVLYSHEKVKMEGTISQQTKLIDFLQAKMDQPAKKKKVPLQYNELKVALEKEKARCAELEEALQKTRIELRSAREEAAHRKAADHPHPSTPATARQQIAMSAIVRSPEHQPSALSLLAPPSSRRKDSSTPEEFSRRLKERMHHNIPHRFNVGLNMRATKCAVCLDTVHFGRQASKCLECQVMCHPKCSTCLPATCGLPAEYATHFTEAFCRDKMNSPGLQSKEPSSSLHLEGWMKVPRNNKRGQQGWDRKYIVLEGSKVLIYDNEAREAGQRPVEEFELCLPDGDVSIHGAVGASELANTAKADVPYVLKMESHPHTTCWPGRTLYLLAPSFPDKQRWVTALESVVAGGRVSREKAEADAGRDCTSYKPLPAWDQVKRLRSGLVWVVMGTWPRSCSSRGLAPWQVVLVGTEEGLYALNVLKNSLTHVPGIGAVFQIYIIKDLEKLLMIAGEERALCLVDVKKVKQSLAQSHLPAQPDISPNIFEAVKGCHLFAAGKIESGLCICAAMPSKVVILRYNENLSKYCIRKEIETSEPCSCIHFTNYSILIGTNKFYEIDMKQYTLEEFLDKNDHSLAPAVFASSSNSFPVSIMQVNGAGQREEFLLCFHEFGVFVDSYGRRSRTDDLKWSRLPLAFAYREPYLFVTHFNSLEVIEIQARSSLGTPARAYLEIPNPRYLGPAISSGAIYLASSYQDKLRVICCKGNLVKETGTDHHRGPSTSRSPNKRGPPTYNEHITKRVASSPAPPEGPSHPREPSTPHRYREGRTELRRDKSPGRPLEREKSPGRMLSTRRERSPGRLFEDSSRGRLPVGAVRTPLSQVNKVREVPFSAPKSHGCKEEAPQL</sequence>
<evidence type="ECO:0000256" key="18">
    <source>
        <dbReference type="PIRNR" id="PIRNR038145"/>
    </source>
</evidence>
<dbReference type="GO" id="GO:0005524">
    <property type="term" value="F:ATP binding"/>
    <property type="evidence" value="ECO:0007669"/>
    <property type="project" value="UniProtKB-UniRule"/>
</dbReference>
<keyword evidence="12" id="KW-0862">Zinc</keyword>
<keyword evidence="14 20" id="KW-0175">Coiled coil</keyword>
<evidence type="ECO:0000256" key="13">
    <source>
        <dbReference type="ARBA" id="ARBA00022840"/>
    </source>
</evidence>
<feature type="binding site" evidence="19">
    <location>
        <position position="126"/>
    </location>
    <ligand>
        <name>ATP</name>
        <dbReference type="ChEBI" id="CHEBI:30616"/>
    </ligand>
</feature>
<name>A0A8C2RJU5_CAPHI</name>
<dbReference type="PIRSF" id="PIRSF038145">
    <property type="entry name" value="Citron_Rho-interacting_kinase"/>
    <property type="match status" value="1"/>
</dbReference>
<dbReference type="PANTHER" id="PTHR22988:SF71">
    <property type="entry name" value="CITRON RHO-INTERACTING KINASE"/>
    <property type="match status" value="1"/>
</dbReference>
<evidence type="ECO:0000256" key="16">
    <source>
        <dbReference type="ARBA" id="ARBA00048679"/>
    </source>
</evidence>
<keyword evidence="11 18" id="KW-0418">Kinase</keyword>
<evidence type="ECO:0000256" key="21">
    <source>
        <dbReference type="SAM" id="MobiDB-lite"/>
    </source>
</evidence>
<evidence type="ECO:0000256" key="2">
    <source>
        <dbReference type="ARBA" id="ARBA00009903"/>
    </source>
</evidence>
<dbReference type="PROSITE" id="PS00479">
    <property type="entry name" value="ZF_DAG_PE_1"/>
    <property type="match status" value="1"/>
</dbReference>
<evidence type="ECO:0000313" key="27">
    <source>
        <dbReference type="Ensembl" id="ENSCHIP00010030232.1"/>
    </source>
</evidence>
<comment type="catalytic activity">
    <reaction evidence="16 18">
        <text>L-seryl-[protein] + ATP = O-phospho-L-seryl-[protein] + ADP + H(+)</text>
        <dbReference type="Rhea" id="RHEA:17989"/>
        <dbReference type="Rhea" id="RHEA-COMP:9863"/>
        <dbReference type="Rhea" id="RHEA-COMP:11604"/>
        <dbReference type="ChEBI" id="CHEBI:15378"/>
        <dbReference type="ChEBI" id="CHEBI:29999"/>
        <dbReference type="ChEBI" id="CHEBI:30616"/>
        <dbReference type="ChEBI" id="CHEBI:83421"/>
        <dbReference type="ChEBI" id="CHEBI:456216"/>
        <dbReference type="EC" id="2.7.11.1"/>
    </reaction>
</comment>
<feature type="compositionally biased region" description="Basic and acidic residues" evidence="21">
    <location>
        <begin position="1298"/>
        <end position="1312"/>
    </location>
</feature>